<evidence type="ECO:0000313" key="1">
    <source>
        <dbReference type="EMBL" id="MUG67111.1"/>
    </source>
</evidence>
<name>A0A268ETL6_9BACL</name>
<dbReference type="AlphaFoldDB" id="A0A268ETL6"/>
<comment type="caution">
    <text evidence="2">The sequence shown here is derived from an EMBL/GenBank/DDBJ whole genome shotgun (WGS) entry which is preliminary data.</text>
</comment>
<accession>A0A268ETL6</accession>
<protein>
    <submittedName>
        <fullName evidence="2">Uncharacterized protein</fullName>
    </submittedName>
</protein>
<dbReference type="EMBL" id="WOAA01000011">
    <property type="protein sequence ID" value="MUG67111.1"/>
    <property type="molecule type" value="Genomic_DNA"/>
</dbReference>
<reference evidence="2 3" key="1">
    <citation type="submission" date="2017-07" db="EMBL/GenBank/DDBJ databases">
        <title>Isolation and whole genome analysis of endospore-forming bacteria from heroin.</title>
        <authorList>
            <person name="Kalinowski J."/>
            <person name="Ahrens B."/>
            <person name="Al-Dilaimi A."/>
            <person name="Winkler A."/>
            <person name="Wibberg D."/>
            <person name="Schleenbecker U."/>
            <person name="Ruckert C."/>
            <person name="Wolfel R."/>
            <person name="Grass G."/>
        </authorList>
    </citation>
    <scope>NUCLEOTIDE SEQUENCE [LARGE SCALE GENOMIC DNA]</scope>
    <source>
        <strain evidence="2 3">7537-G1</strain>
    </source>
</reference>
<dbReference type="Proteomes" id="UP000215596">
    <property type="component" value="Unassembled WGS sequence"/>
</dbReference>
<dbReference type="OrthoDB" id="4979632at2"/>
<keyword evidence="4" id="KW-1185">Reference proteome</keyword>
<dbReference type="Proteomes" id="UP000435177">
    <property type="component" value="Unassembled WGS sequence"/>
</dbReference>
<sequence>MDQYRQLTRMMATIRGSLGPGCTIVIDFAAGEIYWELSEQGIVAEISPRPLTGMESKLALVEDLRNCRIFNWHDHYVDLGASEGTHWSLEIEWGDQRKRITGLNAYPAEWKQFCGILRKWSGRAFGFRIFSGQIYRTVLYHYRRH</sequence>
<evidence type="ECO:0000313" key="4">
    <source>
        <dbReference type="Proteomes" id="UP000435177"/>
    </source>
</evidence>
<dbReference type="RefSeq" id="WP_095265542.1">
    <property type="nucleotide sequence ID" value="NZ_WOAA01000011.1"/>
</dbReference>
<evidence type="ECO:0000313" key="2">
    <source>
        <dbReference type="EMBL" id="PAD76462.1"/>
    </source>
</evidence>
<gene>
    <name evidence="2" type="ORF">CHH67_12645</name>
    <name evidence="1" type="ORF">GNP94_14020</name>
</gene>
<evidence type="ECO:0000313" key="3">
    <source>
        <dbReference type="Proteomes" id="UP000215596"/>
    </source>
</evidence>
<dbReference type="EMBL" id="NPBY01000038">
    <property type="protein sequence ID" value="PAD76462.1"/>
    <property type="molecule type" value="Genomic_DNA"/>
</dbReference>
<reference evidence="1 4" key="2">
    <citation type="submission" date="2019-11" db="EMBL/GenBank/DDBJ databases">
        <title>Draft genome sequences of five Paenibacillus species of dairy origin.</title>
        <authorList>
            <person name="Olajide A.M."/>
            <person name="Chen S."/>
            <person name="Lapointe G."/>
        </authorList>
    </citation>
    <scope>NUCLEOTIDE SEQUENCE [LARGE SCALE GENOMIC DNA]</scope>
    <source>
        <strain evidence="1 4">3CS1</strain>
    </source>
</reference>
<proteinExistence type="predicted"/>
<organism evidence="2 3">
    <name type="scientific">Paenibacillus campinasensis</name>
    <dbReference type="NCBI Taxonomy" id="66347"/>
    <lineage>
        <taxon>Bacteria</taxon>
        <taxon>Bacillati</taxon>
        <taxon>Bacillota</taxon>
        <taxon>Bacilli</taxon>
        <taxon>Bacillales</taxon>
        <taxon>Paenibacillaceae</taxon>
        <taxon>Paenibacillus</taxon>
    </lineage>
</organism>